<evidence type="ECO:0000313" key="1">
    <source>
        <dbReference type="EMBL" id="ADI73056.1"/>
    </source>
</evidence>
<dbReference type="SUPFAM" id="SSF57938">
    <property type="entry name" value="DnaJ/Hsp40 cysteine-rich domain"/>
    <property type="match status" value="1"/>
</dbReference>
<keyword evidence="2" id="KW-1185">Reference proteome</keyword>
<proteinExistence type="predicted"/>
<protein>
    <submittedName>
        <fullName evidence="1">Uncharacterized protein</fullName>
    </submittedName>
</protein>
<reference evidence="1 2" key="1">
    <citation type="submission" date="2010-06" db="EMBL/GenBank/DDBJ databases">
        <title>Complete sequence chromosome of Methanohalobium evestigatum Z-7303.</title>
        <authorList>
            <consortium name="US DOE Joint Genome Institute"/>
            <person name="Lucas S."/>
            <person name="Copeland A."/>
            <person name="Lapidus A."/>
            <person name="Cheng J.-F."/>
            <person name="Bruce D."/>
            <person name="Goodwin L."/>
            <person name="Pitluck S."/>
            <person name="Saunders E."/>
            <person name="Detter J.C."/>
            <person name="Han C."/>
            <person name="Tapia R."/>
            <person name="Land M."/>
            <person name="Hauser L."/>
            <person name="Kyrpides N."/>
            <person name="Mikhailova N."/>
            <person name="Sieprawska-Lupa M."/>
            <person name="Whitman W.B."/>
            <person name="Anderson I."/>
            <person name="Woyke T."/>
        </authorList>
    </citation>
    <scope>NUCLEOTIDE SEQUENCE [LARGE SCALE GENOMIC DNA]</scope>
    <source>
        <strain evidence="2">ATCC BAA-1072 / DSM 3721 / NBRC 107634 / OCM 161 / Z-7303</strain>
    </source>
</reference>
<dbReference type="Gene3D" id="2.10.230.10">
    <property type="entry name" value="Heat shock protein DnaJ, cysteine-rich domain"/>
    <property type="match status" value="1"/>
</dbReference>
<dbReference type="HOGENOM" id="CLU_2420008_0_0_2"/>
<evidence type="ECO:0000313" key="2">
    <source>
        <dbReference type="Proteomes" id="UP000000391"/>
    </source>
</evidence>
<dbReference type="EMBL" id="CP002069">
    <property type="protein sequence ID" value="ADI73056.1"/>
    <property type="molecule type" value="Genomic_DNA"/>
</dbReference>
<dbReference type="RefSeq" id="WP_013193624.1">
    <property type="nucleotide sequence ID" value="NC_014253.1"/>
</dbReference>
<organism evidence="1 2">
    <name type="scientific">Methanohalobium evestigatum (strain ATCC BAA-1072 / DSM 3721 / NBRC 107634 / OCM 161 / Z-7303)</name>
    <dbReference type="NCBI Taxonomy" id="644295"/>
    <lineage>
        <taxon>Archaea</taxon>
        <taxon>Methanobacteriati</taxon>
        <taxon>Methanobacteriota</taxon>
        <taxon>Stenosarchaea group</taxon>
        <taxon>Methanomicrobia</taxon>
        <taxon>Methanosarcinales</taxon>
        <taxon>Methanosarcinaceae</taxon>
        <taxon>Methanohalobium</taxon>
    </lineage>
</organism>
<dbReference type="Proteomes" id="UP000000391">
    <property type="component" value="Chromosome"/>
</dbReference>
<dbReference type="InterPro" id="IPR036410">
    <property type="entry name" value="HSP_DnaJ_Cys-rich_dom_sf"/>
</dbReference>
<dbReference type="GeneID" id="9345736"/>
<gene>
    <name evidence="1" type="ordered locus">Metev_0125</name>
</gene>
<sequence>MSNVYININYSPETCGWCRGTGNDRSTHERPCRICEGLGSVLVAQPANSCAWCNGNSVDRIDTDKPCRSCDGTGWAHSLANEM</sequence>
<name>D7E634_METEZ</name>
<dbReference type="OrthoDB" id="104452at2157"/>
<dbReference type="KEGG" id="mev:Metev_0125"/>
<accession>D7E634</accession>
<dbReference type="AlphaFoldDB" id="D7E634"/>